<evidence type="ECO:0000256" key="6">
    <source>
        <dbReference type="ARBA" id="ARBA00093337"/>
    </source>
</evidence>
<dbReference type="InterPro" id="IPR028884">
    <property type="entry name" value="Trm82"/>
</dbReference>
<dbReference type="AlphaFoldDB" id="A0A9P1N2W9"/>
<keyword evidence="5 8" id="KW-0539">Nucleus</keyword>
<keyword evidence="11" id="KW-1185">Reference proteome</keyword>
<dbReference type="EMBL" id="CANHGI010000003">
    <property type="protein sequence ID" value="CAI5445841.1"/>
    <property type="molecule type" value="Genomic_DNA"/>
</dbReference>
<dbReference type="PANTHER" id="PTHR16288">
    <property type="entry name" value="WD40 REPEAT PROTEIN 4"/>
    <property type="match status" value="1"/>
</dbReference>
<evidence type="ECO:0000313" key="11">
    <source>
        <dbReference type="Proteomes" id="UP001152747"/>
    </source>
</evidence>
<dbReference type="SMART" id="SM00320">
    <property type="entry name" value="WD40"/>
    <property type="match status" value="4"/>
</dbReference>
<comment type="function">
    <text evidence="8">Required for the formation of N(7)-methylguanine at position 46 (m7G46) in tRNA. In the complex, it is required to stabilize and induce conformational changes of the catalytic subunit.</text>
</comment>
<dbReference type="GO" id="GO:0005634">
    <property type="term" value="C:nucleus"/>
    <property type="evidence" value="ECO:0007669"/>
    <property type="project" value="UniProtKB-SubCell"/>
</dbReference>
<protein>
    <recommendedName>
        <fullName evidence="8">tRNA (guanine-N(7)-)-methyltransferase non-catalytic subunit</fullName>
    </recommendedName>
    <alternativeName>
        <fullName evidence="8">WD repeat-containing protein 4 homolog</fullName>
    </alternativeName>
</protein>
<proteinExistence type="inferred from homology"/>
<comment type="pathway">
    <text evidence="8">tRNA modification; N(7)-methylguanine-tRNA biosynthesis.</text>
</comment>
<comment type="function">
    <text evidence="6">Required for the Mettl1-dependent formation of N(7)-methylguanine at position 46 (m7G46) in tRNA. In the Mettl1-wuho methyltransferase complex, it is required to stabilize and induce conformational changes of the catalytic subunit. Required for binding of nanos mRNA and repression of translation by the mei-P26-bgcn-bam-sxl complex. May cooperate with mei-P26 and nanos to derepress the BMP signaling pathway. May cooperate with mei-P26 to suppress expression of a subset of microRNAs. May cooperate with mei-P26 to regulate bam expression levels in germline cells during gametogenesis. Required to promote mitosis to meiosis transition during gametogenesis. May regulate germline cell division in part by regulating ribosome biogenesis.</text>
</comment>
<evidence type="ECO:0000256" key="1">
    <source>
        <dbReference type="ARBA" id="ARBA00004123"/>
    </source>
</evidence>
<evidence type="ECO:0000256" key="7">
    <source>
        <dbReference type="ARBA" id="ARBA00093542"/>
    </source>
</evidence>
<dbReference type="HAMAP" id="MF_03056">
    <property type="entry name" value="TRM82"/>
    <property type="match status" value="1"/>
</dbReference>
<keyword evidence="4 8" id="KW-0677">Repeat</keyword>
<keyword evidence="3 8" id="KW-0819">tRNA processing</keyword>
<sequence>MSFVKSFENLTYIASGPILSVLDVSQDNAIPETLFEWENIKEENIIKPENNESNENEEGKQQIKKVDEIVTICFAHSNGPRRLLAVGTNQKLVHVLEMSEVGKNATHLISAVIPKAPTSCSFDKEDAYVIVGDRSGDVHRFSIETGVVSELAGAISMVLSVGLTQDGKRLLMADRDEKLRIVRYPNTFVIEAFCLGHTEYVRSVASAGNDVAYTAGGDGFVREWQIDNGKSISSTLISSEKSPIRKIVLNSDNSKLAVILEKSSKLYLLKIGSNTVTEVLLENENEIIDLEAINDGRFVVLSRNQILLIDSDSSTVIRKIQIDGKLLENLGKHNDAVENLFKNVTFNNQQEYEKRKTEKFAKVEEKKALKRKAT</sequence>
<dbReference type="Proteomes" id="UP001152747">
    <property type="component" value="Unassembled WGS sequence"/>
</dbReference>
<comment type="subunit">
    <text evidence="7">Forms a heterodimer with the catalytic subunit Mettl1. Interacts with mei-P26 and weakly interacts with bgcn; required for the function or formation of the mei-P26-bgcn-bam-sxl complex. Interacts with nanos; may be involved in mei-P26-dependent derepression of the BMP signaling pathway. Interacts with Myc; the interaction may be mediated by mei-P26 and may be involved in the regulation of ribosome biogenesis.</text>
</comment>
<keyword evidence="2 8" id="KW-0853">WD repeat</keyword>
<dbReference type="SUPFAM" id="SSF69322">
    <property type="entry name" value="Tricorn protease domain 2"/>
    <property type="match status" value="1"/>
</dbReference>
<evidence type="ECO:0000313" key="10">
    <source>
        <dbReference type="EMBL" id="CAI5445841.1"/>
    </source>
</evidence>
<comment type="caution">
    <text evidence="10">The sequence shown here is derived from an EMBL/GenBank/DDBJ whole genome shotgun (WGS) entry which is preliminary data.</text>
</comment>
<reference evidence="10" key="1">
    <citation type="submission" date="2022-11" db="EMBL/GenBank/DDBJ databases">
        <authorList>
            <person name="Kikuchi T."/>
        </authorList>
    </citation>
    <scope>NUCLEOTIDE SEQUENCE</scope>
    <source>
        <strain evidence="10">PS1010</strain>
    </source>
</reference>
<accession>A0A9P1N2W9</accession>
<dbReference type="InterPro" id="IPR001680">
    <property type="entry name" value="WD40_rpt"/>
</dbReference>
<dbReference type="Gene3D" id="2.130.10.10">
    <property type="entry name" value="YVTN repeat-like/Quinoprotein amine dehydrogenase"/>
    <property type="match status" value="2"/>
</dbReference>
<evidence type="ECO:0000256" key="8">
    <source>
        <dbReference type="HAMAP-Rule" id="MF_03056"/>
    </source>
</evidence>
<evidence type="ECO:0000256" key="5">
    <source>
        <dbReference type="ARBA" id="ARBA00023242"/>
    </source>
</evidence>
<feature type="repeat" description="WD" evidence="9">
    <location>
        <begin position="194"/>
        <end position="234"/>
    </location>
</feature>
<evidence type="ECO:0000256" key="9">
    <source>
        <dbReference type="PROSITE-ProRule" id="PRU00221"/>
    </source>
</evidence>
<dbReference type="GO" id="GO:0005829">
    <property type="term" value="C:cytosol"/>
    <property type="evidence" value="ECO:0007669"/>
    <property type="project" value="TreeGrafter"/>
</dbReference>
<organism evidence="10 11">
    <name type="scientific">Caenorhabditis angaria</name>
    <dbReference type="NCBI Taxonomy" id="860376"/>
    <lineage>
        <taxon>Eukaryota</taxon>
        <taxon>Metazoa</taxon>
        <taxon>Ecdysozoa</taxon>
        <taxon>Nematoda</taxon>
        <taxon>Chromadorea</taxon>
        <taxon>Rhabditida</taxon>
        <taxon>Rhabditina</taxon>
        <taxon>Rhabditomorpha</taxon>
        <taxon>Rhabditoidea</taxon>
        <taxon>Rhabditidae</taxon>
        <taxon>Peloderinae</taxon>
        <taxon>Caenorhabditis</taxon>
    </lineage>
</organism>
<comment type="similarity">
    <text evidence="8">Belongs to the WD repeat TRM82 family.</text>
</comment>
<dbReference type="PANTHER" id="PTHR16288:SF0">
    <property type="entry name" value="TRNA (GUANINE-N(7)-)-METHYLTRANSFERASE NON-CATALYTIC SUBUNIT WDR4"/>
    <property type="match status" value="1"/>
</dbReference>
<gene>
    <name evidence="10" type="ORF">CAMP_LOCUS8478</name>
</gene>
<evidence type="ECO:0000256" key="2">
    <source>
        <dbReference type="ARBA" id="ARBA00022574"/>
    </source>
</evidence>
<dbReference type="InterPro" id="IPR015943">
    <property type="entry name" value="WD40/YVTN_repeat-like_dom_sf"/>
</dbReference>
<evidence type="ECO:0000256" key="4">
    <source>
        <dbReference type="ARBA" id="ARBA00022737"/>
    </source>
</evidence>
<dbReference type="PROSITE" id="PS50082">
    <property type="entry name" value="WD_REPEATS_2"/>
    <property type="match status" value="1"/>
</dbReference>
<dbReference type="OrthoDB" id="371245at2759"/>
<dbReference type="GO" id="GO:0043527">
    <property type="term" value="C:tRNA methyltransferase complex"/>
    <property type="evidence" value="ECO:0007669"/>
    <property type="project" value="TreeGrafter"/>
</dbReference>
<comment type="subcellular location">
    <subcellularLocation>
        <location evidence="1 8">Nucleus</location>
    </subcellularLocation>
</comment>
<evidence type="ECO:0000256" key="3">
    <source>
        <dbReference type="ARBA" id="ARBA00022694"/>
    </source>
</evidence>
<name>A0A9P1N2W9_9PELO</name>
<dbReference type="GO" id="GO:0106004">
    <property type="term" value="P:tRNA (guanine-N7)-methylation"/>
    <property type="evidence" value="ECO:0007669"/>
    <property type="project" value="UniProtKB-UniRule"/>
</dbReference>